<gene>
    <name evidence="3" type="ordered locus">Sare_4507</name>
</gene>
<feature type="compositionally biased region" description="Pro residues" evidence="1">
    <location>
        <begin position="129"/>
        <end position="219"/>
    </location>
</feature>
<organism evidence="3">
    <name type="scientific">Salinispora arenicola (strain CNS-205)</name>
    <dbReference type="NCBI Taxonomy" id="391037"/>
    <lineage>
        <taxon>Bacteria</taxon>
        <taxon>Bacillati</taxon>
        <taxon>Actinomycetota</taxon>
        <taxon>Actinomycetes</taxon>
        <taxon>Micromonosporales</taxon>
        <taxon>Micromonosporaceae</taxon>
        <taxon>Salinispora</taxon>
    </lineage>
</organism>
<accession>A8M6R2</accession>
<feature type="compositionally biased region" description="Low complexity" evidence="1">
    <location>
        <begin position="249"/>
        <end position="267"/>
    </location>
</feature>
<feature type="transmembrane region" description="Helical" evidence="2">
    <location>
        <begin position="345"/>
        <end position="367"/>
    </location>
</feature>
<evidence type="ECO:0000256" key="2">
    <source>
        <dbReference type="SAM" id="Phobius"/>
    </source>
</evidence>
<keyword evidence="2" id="KW-0812">Transmembrane</keyword>
<reference evidence="3" key="1">
    <citation type="submission" date="2007-10" db="EMBL/GenBank/DDBJ databases">
        <title>Complete sequence of Salinispora arenicola CNS-205.</title>
        <authorList>
            <consortium name="US DOE Joint Genome Institute"/>
            <person name="Copeland A."/>
            <person name="Lucas S."/>
            <person name="Lapidus A."/>
            <person name="Barry K."/>
            <person name="Glavina del Rio T."/>
            <person name="Dalin E."/>
            <person name="Tice H."/>
            <person name="Pitluck S."/>
            <person name="Foster B."/>
            <person name="Schmutz J."/>
            <person name="Larimer F."/>
            <person name="Land M."/>
            <person name="Hauser L."/>
            <person name="Kyrpides N."/>
            <person name="Ivanova N."/>
            <person name="Jensen P.R."/>
            <person name="Moore B.S."/>
            <person name="Penn K."/>
            <person name="Jenkins C."/>
            <person name="Udwary D."/>
            <person name="Xiang L."/>
            <person name="Gontang E."/>
            <person name="Richardson P."/>
        </authorList>
    </citation>
    <scope>NUCLEOTIDE SEQUENCE [LARGE SCALE GENOMIC DNA]</scope>
    <source>
        <strain evidence="3">CNS-205</strain>
    </source>
</reference>
<feature type="region of interest" description="Disordered" evidence="1">
    <location>
        <begin position="23"/>
        <end position="293"/>
    </location>
</feature>
<evidence type="ECO:0000256" key="1">
    <source>
        <dbReference type="SAM" id="MobiDB-lite"/>
    </source>
</evidence>
<keyword evidence="2" id="KW-0472">Membrane</keyword>
<dbReference type="eggNOG" id="ENOG5030HT8">
    <property type="taxonomic scope" value="Bacteria"/>
</dbReference>
<keyword evidence="2" id="KW-1133">Transmembrane helix</keyword>
<dbReference type="PRINTS" id="PR01217">
    <property type="entry name" value="PRICHEXTENSN"/>
</dbReference>
<dbReference type="HOGENOM" id="CLU_725385_0_0_11"/>
<feature type="compositionally biased region" description="Low complexity" evidence="1">
    <location>
        <begin position="72"/>
        <end position="97"/>
    </location>
</feature>
<dbReference type="KEGG" id="saq:Sare_4507"/>
<proteinExistence type="predicted"/>
<name>A8M6R2_SALAI</name>
<sequence length="381" mass="37936">MTRQTARYPCSRLCPLAGMWHGETQAFLGPGDTGPGASTARRASMAEQNDAVDPPARQPDGTADEPGSKAGPQSSPAEAATASAPAPASGAARASVSVPGTRRMSATEVAAIRSATGEARLYRASSGNPEPPEPAQPPEPVQPPKPVQPPEPAQPPEPFVPDPAPAPVPPVPGPPPTPPAPGPQPPGPVPPPPAPPGPPPPVPPPPGPTPVPPFPPPPMTSGDVSGPPPLAGRATIPTPGPVPAPRTEATLSTAPTASVPAPSASSARTQIFPASRANGDQQRPGTGHRGRYEGDLSGLYGAGSGLSTVAFPADPVETSGSLTGHILAQGWTETPAEERSSNTRVVVALAVSLGLLVMIGVVVALIANNALDGLFGNLSGG</sequence>
<dbReference type="EMBL" id="CP000850">
    <property type="protein sequence ID" value="ABW00280.1"/>
    <property type="molecule type" value="Genomic_DNA"/>
</dbReference>
<dbReference type="STRING" id="391037.Sare_4507"/>
<protein>
    <submittedName>
        <fullName evidence="3">Uncharacterized protein</fullName>
    </submittedName>
</protein>
<evidence type="ECO:0000313" key="3">
    <source>
        <dbReference type="EMBL" id="ABW00280.1"/>
    </source>
</evidence>
<dbReference type="AlphaFoldDB" id="A8M6R2"/>